<dbReference type="Pfam" id="PF00078">
    <property type="entry name" value="RVT_1"/>
    <property type="match status" value="1"/>
</dbReference>
<dbReference type="InterPro" id="IPR043502">
    <property type="entry name" value="DNA/RNA_pol_sf"/>
</dbReference>
<dbReference type="PANTHER" id="PTHR37984:SF5">
    <property type="entry name" value="PROTEIN NYNRIN-LIKE"/>
    <property type="match status" value="1"/>
</dbReference>
<evidence type="ECO:0000313" key="2">
    <source>
        <dbReference type="EMBL" id="GFS20035.1"/>
    </source>
</evidence>
<name>A0AAV4JCN2_9GAST</name>
<organism evidence="2 3">
    <name type="scientific">Elysia marginata</name>
    <dbReference type="NCBI Taxonomy" id="1093978"/>
    <lineage>
        <taxon>Eukaryota</taxon>
        <taxon>Metazoa</taxon>
        <taxon>Spiralia</taxon>
        <taxon>Lophotrochozoa</taxon>
        <taxon>Mollusca</taxon>
        <taxon>Gastropoda</taxon>
        <taxon>Heterobranchia</taxon>
        <taxon>Euthyneura</taxon>
        <taxon>Panpulmonata</taxon>
        <taxon>Sacoglossa</taxon>
        <taxon>Placobranchoidea</taxon>
        <taxon>Plakobranchidae</taxon>
        <taxon>Elysia</taxon>
    </lineage>
</organism>
<accession>A0AAV4JCN2</accession>
<dbReference type="CDD" id="cd01647">
    <property type="entry name" value="RT_LTR"/>
    <property type="match status" value="1"/>
</dbReference>
<evidence type="ECO:0000259" key="1">
    <source>
        <dbReference type="Pfam" id="PF00078"/>
    </source>
</evidence>
<dbReference type="InterPro" id="IPR050951">
    <property type="entry name" value="Retrovirus_Pol_polyprotein"/>
</dbReference>
<dbReference type="InterPro" id="IPR000477">
    <property type="entry name" value="RT_dom"/>
</dbReference>
<keyword evidence="3" id="KW-1185">Reference proteome</keyword>
<dbReference type="InterPro" id="IPR043128">
    <property type="entry name" value="Rev_trsase/Diguanyl_cyclase"/>
</dbReference>
<gene>
    <name evidence="2" type="ORF">ElyMa_003304400</name>
</gene>
<dbReference type="Gene3D" id="3.30.70.270">
    <property type="match status" value="1"/>
</dbReference>
<dbReference type="SUPFAM" id="SSF56672">
    <property type="entry name" value="DNA/RNA polymerases"/>
    <property type="match status" value="1"/>
</dbReference>
<sequence length="138" mass="15465">MPTLDDLLERMKGAKYFTKCDLTKGYWQIPLEESSKAYTAFQTAQGLMEFNHMPSRLSTAACTFQRAMLDILGKLPFVVSYFDDVHLQHIEQTLLALRSGGFTVKPSKTTVVCTTVNFLGHVVGKGELKPDESKIDKT</sequence>
<dbReference type="Proteomes" id="UP000762676">
    <property type="component" value="Unassembled WGS sequence"/>
</dbReference>
<protein>
    <submittedName>
        <fullName evidence="2">Polyprotein</fullName>
    </submittedName>
</protein>
<dbReference type="PANTHER" id="PTHR37984">
    <property type="entry name" value="PROTEIN CBG26694"/>
    <property type="match status" value="1"/>
</dbReference>
<dbReference type="EMBL" id="BMAT01006788">
    <property type="protein sequence ID" value="GFS20035.1"/>
    <property type="molecule type" value="Genomic_DNA"/>
</dbReference>
<reference evidence="2 3" key="1">
    <citation type="journal article" date="2021" name="Elife">
        <title>Chloroplast acquisition without the gene transfer in kleptoplastic sea slugs, Plakobranchus ocellatus.</title>
        <authorList>
            <person name="Maeda T."/>
            <person name="Takahashi S."/>
            <person name="Yoshida T."/>
            <person name="Shimamura S."/>
            <person name="Takaki Y."/>
            <person name="Nagai Y."/>
            <person name="Toyoda A."/>
            <person name="Suzuki Y."/>
            <person name="Arimoto A."/>
            <person name="Ishii H."/>
            <person name="Satoh N."/>
            <person name="Nishiyama T."/>
            <person name="Hasebe M."/>
            <person name="Maruyama T."/>
            <person name="Minagawa J."/>
            <person name="Obokata J."/>
            <person name="Shigenobu S."/>
        </authorList>
    </citation>
    <scope>NUCLEOTIDE SEQUENCE [LARGE SCALE GENOMIC DNA]</scope>
</reference>
<feature type="domain" description="Reverse transcriptase" evidence="1">
    <location>
        <begin position="7"/>
        <end position="122"/>
    </location>
</feature>
<dbReference type="AlphaFoldDB" id="A0AAV4JCN2"/>
<evidence type="ECO:0000313" key="3">
    <source>
        <dbReference type="Proteomes" id="UP000762676"/>
    </source>
</evidence>
<proteinExistence type="predicted"/>
<comment type="caution">
    <text evidence="2">The sequence shown here is derived from an EMBL/GenBank/DDBJ whole genome shotgun (WGS) entry which is preliminary data.</text>
</comment>